<name>A0A9D4FLK2_DREPO</name>
<accession>A0A9D4FLK2</accession>
<keyword evidence="2" id="KW-1185">Reference proteome</keyword>
<protein>
    <submittedName>
        <fullName evidence="1">Uncharacterized protein</fullName>
    </submittedName>
</protein>
<proteinExistence type="predicted"/>
<gene>
    <name evidence="1" type="ORF">DPMN_152605</name>
</gene>
<evidence type="ECO:0000313" key="2">
    <source>
        <dbReference type="Proteomes" id="UP000828390"/>
    </source>
</evidence>
<reference evidence="1" key="1">
    <citation type="journal article" date="2019" name="bioRxiv">
        <title>The Genome of the Zebra Mussel, Dreissena polymorpha: A Resource for Invasive Species Research.</title>
        <authorList>
            <person name="McCartney M.A."/>
            <person name="Auch B."/>
            <person name="Kono T."/>
            <person name="Mallez S."/>
            <person name="Zhang Y."/>
            <person name="Obille A."/>
            <person name="Becker A."/>
            <person name="Abrahante J.E."/>
            <person name="Garbe J."/>
            <person name="Badalamenti J.P."/>
            <person name="Herman A."/>
            <person name="Mangelson H."/>
            <person name="Liachko I."/>
            <person name="Sullivan S."/>
            <person name="Sone E.D."/>
            <person name="Koren S."/>
            <person name="Silverstein K.A.T."/>
            <person name="Beckman K.B."/>
            <person name="Gohl D.M."/>
        </authorList>
    </citation>
    <scope>NUCLEOTIDE SEQUENCE</scope>
    <source>
        <strain evidence="1">Duluth1</strain>
        <tissue evidence="1">Whole animal</tissue>
    </source>
</reference>
<sequence length="147" mass="16418">MEKGDSYNTIAESYVDSEKGITDKRHWGSMATKTVIITKTKRTGDDETNVNHIMSFRKEIECSCKKEDCLSRDRNNAGMIALISITMTKMGCYVVLSSGDADVKTVKATGERSLRSTTTLGSEDTYLLMLTLHYSERETRPSTSALR</sequence>
<organism evidence="1 2">
    <name type="scientific">Dreissena polymorpha</name>
    <name type="common">Zebra mussel</name>
    <name type="synonym">Mytilus polymorpha</name>
    <dbReference type="NCBI Taxonomy" id="45954"/>
    <lineage>
        <taxon>Eukaryota</taxon>
        <taxon>Metazoa</taxon>
        <taxon>Spiralia</taxon>
        <taxon>Lophotrochozoa</taxon>
        <taxon>Mollusca</taxon>
        <taxon>Bivalvia</taxon>
        <taxon>Autobranchia</taxon>
        <taxon>Heteroconchia</taxon>
        <taxon>Euheterodonta</taxon>
        <taxon>Imparidentia</taxon>
        <taxon>Neoheterodontei</taxon>
        <taxon>Myida</taxon>
        <taxon>Dreissenoidea</taxon>
        <taxon>Dreissenidae</taxon>
        <taxon>Dreissena</taxon>
    </lineage>
</organism>
<evidence type="ECO:0000313" key="1">
    <source>
        <dbReference type="EMBL" id="KAH3799001.1"/>
    </source>
</evidence>
<dbReference type="Proteomes" id="UP000828390">
    <property type="component" value="Unassembled WGS sequence"/>
</dbReference>
<comment type="caution">
    <text evidence="1">The sequence shown here is derived from an EMBL/GenBank/DDBJ whole genome shotgun (WGS) entry which is preliminary data.</text>
</comment>
<dbReference type="EMBL" id="JAIWYP010000007">
    <property type="protein sequence ID" value="KAH3799001.1"/>
    <property type="molecule type" value="Genomic_DNA"/>
</dbReference>
<reference evidence="1" key="2">
    <citation type="submission" date="2020-11" db="EMBL/GenBank/DDBJ databases">
        <authorList>
            <person name="McCartney M.A."/>
            <person name="Auch B."/>
            <person name="Kono T."/>
            <person name="Mallez S."/>
            <person name="Becker A."/>
            <person name="Gohl D.M."/>
            <person name="Silverstein K.A.T."/>
            <person name="Koren S."/>
            <person name="Bechman K.B."/>
            <person name="Herman A."/>
            <person name="Abrahante J.E."/>
            <person name="Garbe J."/>
        </authorList>
    </citation>
    <scope>NUCLEOTIDE SEQUENCE</scope>
    <source>
        <strain evidence="1">Duluth1</strain>
        <tissue evidence="1">Whole animal</tissue>
    </source>
</reference>
<dbReference type="AlphaFoldDB" id="A0A9D4FLK2"/>